<sequence length="464" mass="49206">MAVPATACRSVTLNEPRSLIGLTPADRPSHTQVALRENGAVLSWGEFWSRVGAVALALAAQPGRRIALDTPDAADFLIGFLGVLHAGKQVVIPANFQHASMAQCADTCDGVLDTAAIHHLPGVDGWTPGAPLSPDAAIELTTSGSSGAPKPIAKRLIQLDAEVLAHQAQWGALLGTDPVFATVPHFHIYGLLFRLLGPLSAGRPFDTAVAATPHALLNRLRAHGRGTVISSPAHLSRLGDLLDPVELAPYTAAIFSSGAPLAADTAATLGAALGQAPIEVYGSTETGGIAWRRQWPQAESPWQPLPGVDIAVDAACALQVRSPFADEDTPMATGDLAEMLAGGRFHLRGRADRIIKLEGKRVSLPAMEKQLNAHPWIAACAVIVLPGPREQLGAIAVLTPDGRHQLDALGRRATIDALRAHLLAHFERVTLPRRWRFPAELPYNERGKLPLDALQRLFDEAVPS</sequence>
<evidence type="ECO:0000259" key="1">
    <source>
        <dbReference type="Pfam" id="PF00501"/>
    </source>
</evidence>
<dbReference type="InterPro" id="IPR045851">
    <property type="entry name" value="AMP-bd_C_sf"/>
</dbReference>
<gene>
    <name evidence="2" type="ORF">FHP89_11040</name>
</gene>
<dbReference type="Gene3D" id="3.30.300.30">
    <property type="match status" value="1"/>
</dbReference>
<dbReference type="GO" id="GO:0016878">
    <property type="term" value="F:acid-thiol ligase activity"/>
    <property type="evidence" value="ECO:0007669"/>
    <property type="project" value="UniProtKB-ARBA"/>
</dbReference>
<protein>
    <submittedName>
        <fullName evidence="2">AMP-binding protein</fullName>
    </submittedName>
</protein>
<dbReference type="Proteomes" id="UP000318349">
    <property type="component" value="Unassembled WGS sequence"/>
</dbReference>
<dbReference type="EMBL" id="VMNI01000010">
    <property type="protein sequence ID" value="TVO76001.1"/>
    <property type="molecule type" value="Genomic_DNA"/>
</dbReference>
<dbReference type="PANTHER" id="PTHR43767:SF1">
    <property type="entry name" value="NONRIBOSOMAL PEPTIDE SYNTHASE PES1 (EUROFUNG)-RELATED"/>
    <property type="match status" value="1"/>
</dbReference>
<dbReference type="InterPro" id="IPR000873">
    <property type="entry name" value="AMP-dep_synth/lig_dom"/>
</dbReference>
<dbReference type="PANTHER" id="PTHR43767">
    <property type="entry name" value="LONG-CHAIN-FATTY-ACID--COA LIGASE"/>
    <property type="match status" value="1"/>
</dbReference>
<dbReference type="Pfam" id="PF00501">
    <property type="entry name" value="AMP-binding"/>
    <property type="match status" value="1"/>
</dbReference>
<accession>A0A557SF60</accession>
<name>A0A557SF60_9RHOO</name>
<dbReference type="InterPro" id="IPR042099">
    <property type="entry name" value="ANL_N_sf"/>
</dbReference>
<evidence type="ECO:0000313" key="2">
    <source>
        <dbReference type="EMBL" id="TVO76001.1"/>
    </source>
</evidence>
<dbReference type="InterPro" id="IPR050237">
    <property type="entry name" value="ATP-dep_AMP-bd_enzyme"/>
</dbReference>
<reference evidence="2 3" key="1">
    <citation type="submission" date="2019-07" db="EMBL/GenBank/DDBJ databases">
        <title>The pathways for chlorine oxyanion respiration interact through the shared metabolite chlorate.</title>
        <authorList>
            <person name="Barnum T.P."/>
            <person name="Cheng Y."/>
            <person name="Hill K.A."/>
            <person name="Lucas L.N."/>
            <person name="Carlson H.K."/>
            <person name="Coates J.D."/>
        </authorList>
    </citation>
    <scope>NUCLEOTIDE SEQUENCE [LARGE SCALE GENOMIC DNA]</scope>
    <source>
        <strain evidence="2 3">SFB-1</strain>
    </source>
</reference>
<dbReference type="AlphaFoldDB" id="A0A557SF60"/>
<evidence type="ECO:0000313" key="3">
    <source>
        <dbReference type="Proteomes" id="UP000318349"/>
    </source>
</evidence>
<comment type="caution">
    <text evidence="2">The sequence shown here is derived from an EMBL/GenBank/DDBJ whole genome shotgun (WGS) entry which is preliminary data.</text>
</comment>
<proteinExistence type="predicted"/>
<organism evidence="2 3">
    <name type="scientific">Denitromonas halophila</name>
    <dbReference type="NCBI Taxonomy" id="1629404"/>
    <lineage>
        <taxon>Bacteria</taxon>
        <taxon>Pseudomonadati</taxon>
        <taxon>Pseudomonadota</taxon>
        <taxon>Betaproteobacteria</taxon>
        <taxon>Rhodocyclales</taxon>
        <taxon>Zoogloeaceae</taxon>
        <taxon>Denitromonas</taxon>
    </lineage>
</organism>
<dbReference type="Gene3D" id="3.40.50.12780">
    <property type="entry name" value="N-terminal domain of ligase-like"/>
    <property type="match status" value="1"/>
</dbReference>
<feature type="domain" description="AMP-dependent synthetase/ligase" evidence="1">
    <location>
        <begin position="133"/>
        <end position="312"/>
    </location>
</feature>
<dbReference type="SUPFAM" id="SSF56801">
    <property type="entry name" value="Acetyl-CoA synthetase-like"/>
    <property type="match status" value="1"/>
</dbReference>